<proteinExistence type="predicted"/>
<evidence type="ECO:0000259" key="2">
    <source>
        <dbReference type="Pfam" id="PF14238"/>
    </source>
</evidence>
<dbReference type="Pfam" id="PF14238">
    <property type="entry name" value="DUF4340"/>
    <property type="match status" value="1"/>
</dbReference>
<keyword evidence="1" id="KW-1133">Transmembrane helix</keyword>
<evidence type="ECO:0000256" key="1">
    <source>
        <dbReference type="SAM" id="Phobius"/>
    </source>
</evidence>
<dbReference type="InterPro" id="IPR025641">
    <property type="entry name" value="DUF4340"/>
</dbReference>
<sequence length="191" mass="22029">MNLNRNTIILFITAFSLMGLVFLTEIRKDGFNISPVGKQEDNIPSIFPFKTEEIQALEIQIDDQFIAFEKTGNEPLSWMMKQPENTKASDAAIAFLLNLFPSANKKIELLATDEQRKEYGINNNSPTITITLKNSDRYQMILGKSNFDDTQIYAEVIFPEKEKIKPQIYLVSKSFQYALERNFDEWLEKGN</sequence>
<keyword evidence="1" id="KW-0472">Membrane</keyword>
<organism evidence="3 4">
    <name type="scientific">Cyanobacterium aponinum 0216</name>
    <dbReference type="NCBI Taxonomy" id="2676140"/>
    <lineage>
        <taxon>Bacteria</taxon>
        <taxon>Bacillati</taxon>
        <taxon>Cyanobacteriota</taxon>
        <taxon>Cyanophyceae</taxon>
        <taxon>Oscillatoriophycideae</taxon>
        <taxon>Chroococcales</taxon>
        <taxon>Geminocystaceae</taxon>
        <taxon>Cyanobacterium</taxon>
    </lineage>
</organism>
<feature type="transmembrane region" description="Helical" evidence="1">
    <location>
        <begin position="6"/>
        <end position="24"/>
    </location>
</feature>
<dbReference type="AlphaFoldDB" id="A0A844GVF1"/>
<gene>
    <name evidence="3" type="ORF">GGC33_11535</name>
</gene>
<name>A0A844GVF1_9CHRO</name>
<reference evidence="3 4" key="1">
    <citation type="submission" date="2019-11" db="EMBL/GenBank/DDBJ databases">
        <title>Isolation of a new High Light Tolerant Cyanobacteria.</title>
        <authorList>
            <person name="Dobson Z."/>
            <person name="Vaughn N."/>
            <person name="Vaughn M."/>
            <person name="Fromme P."/>
            <person name="Mazor Y."/>
        </authorList>
    </citation>
    <scope>NUCLEOTIDE SEQUENCE [LARGE SCALE GENOMIC DNA]</scope>
    <source>
        <strain evidence="3 4">0216</strain>
    </source>
</reference>
<evidence type="ECO:0000313" key="3">
    <source>
        <dbReference type="EMBL" id="MTF39553.1"/>
    </source>
</evidence>
<feature type="domain" description="DUF4340" evidence="2">
    <location>
        <begin position="78"/>
        <end position="189"/>
    </location>
</feature>
<evidence type="ECO:0000313" key="4">
    <source>
        <dbReference type="Proteomes" id="UP000437131"/>
    </source>
</evidence>
<dbReference type="Proteomes" id="UP000437131">
    <property type="component" value="Unassembled WGS sequence"/>
</dbReference>
<comment type="caution">
    <text evidence="3">The sequence shown here is derived from an EMBL/GenBank/DDBJ whole genome shotgun (WGS) entry which is preliminary data.</text>
</comment>
<keyword evidence="1" id="KW-0812">Transmembrane</keyword>
<protein>
    <submittedName>
        <fullName evidence="3">DUF4340 domain-containing protein</fullName>
    </submittedName>
</protein>
<dbReference type="RefSeq" id="WP_015220027.1">
    <property type="nucleotide sequence ID" value="NZ_WMIA01000014.1"/>
</dbReference>
<dbReference type="EMBL" id="WMIA01000014">
    <property type="protein sequence ID" value="MTF39553.1"/>
    <property type="molecule type" value="Genomic_DNA"/>
</dbReference>
<accession>A0A844GVF1</accession>